<comment type="caution">
    <text evidence="13">The sequence shown here is derived from an EMBL/GenBank/DDBJ whole genome shotgun (WGS) entry which is preliminary data.</text>
</comment>
<dbReference type="SUPFAM" id="SSF48613">
    <property type="entry name" value="Heme oxygenase-like"/>
    <property type="match status" value="1"/>
</dbReference>
<dbReference type="Proteomes" id="UP001152561">
    <property type="component" value="Unassembled WGS sequence"/>
</dbReference>
<dbReference type="GO" id="GO:0004392">
    <property type="term" value="F:heme oxygenase (decyclizing) activity"/>
    <property type="evidence" value="ECO:0007669"/>
    <property type="project" value="UniProtKB-EC"/>
</dbReference>
<dbReference type="PANTHER" id="PTHR35703:SF1">
    <property type="entry name" value="INACTIVE HEME OXYGENASE 2, CHLOROPLASTIC-RELATED"/>
    <property type="match status" value="1"/>
</dbReference>
<feature type="compositionally biased region" description="Low complexity" evidence="12">
    <location>
        <begin position="7"/>
        <end position="20"/>
    </location>
</feature>
<feature type="region of interest" description="Disordered" evidence="12">
    <location>
        <begin position="68"/>
        <end position="107"/>
    </location>
</feature>
<evidence type="ECO:0000256" key="9">
    <source>
        <dbReference type="ARBA" id="ARBA00022946"/>
    </source>
</evidence>
<keyword evidence="11" id="KW-0408">Iron</keyword>
<evidence type="ECO:0000256" key="1">
    <source>
        <dbReference type="ARBA" id="ARBA00004229"/>
    </source>
</evidence>
<keyword evidence="7" id="KW-0934">Plastid</keyword>
<evidence type="ECO:0000256" key="5">
    <source>
        <dbReference type="ARBA" id="ARBA00022531"/>
    </source>
</evidence>
<keyword evidence="10" id="KW-0560">Oxidoreductase</keyword>
<reference evidence="14" key="1">
    <citation type="journal article" date="2023" name="Proc. Natl. Acad. Sci. U.S.A.">
        <title>Genomic and structural basis for evolution of tropane alkaloid biosynthesis.</title>
        <authorList>
            <person name="Wanga Y.-J."/>
            <person name="Taina T."/>
            <person name="Yua J.-Y."/>
            <person name="Lia J."/>
            <person name="Xua B."/>
            <person name="Chenc J."/>
            <person name="D'Auriad J.C."/>
            <person name="Huanga J.-P."/>
            <person name="Huanga S.-X."/>
        </authorList>
    </citation>
    <scope>NUCLEOTIDE SEQUENCE [LARGE SCALE GENOMIC DNA]</scope>
    <source>
        <strain evidence="14">cv. KIB-2019</strain>
    </source>
</reference>
<feature type="region of interest" description="Disordered" evidence="12">
    <location>
        <begin position="1"/>
        <end position="20"/>
    </location>
</feature>
<dbReference type="Pfam" id="PF01126">
    <property type="entry name" value="Heme_oxygenase"/>
    <property type="match status" value="1"/>
</dbReference>
<dbReference type="GO" id="GO:0046872">
    <property type="term" value="F:metal ion binding"/>
    <property type="evidence" value="ECO:0007669"/>
    <property type="project" value="UniProtKB-KW"/>
</dbReference>
<proteinExistence type="inferred from homology"/>
<evidence type="ECO:0000256" key="12">
    <source>
        <dbReference type="SAM" id="MobiDB-lite"/>
    </source>
</evidence>
<evidence type="ECO:0000313" key="14">
    <source>
        <dbReference type="Proteomes" id="UP001152561"/>
    </source>
</evidence>
<dbReference type="InterPro" id="IPR016053">
    <property type="entry name" value="Haem_Oase-like"/>
</dbReference>
<keyword evidence="4" id="KW-0150">Chloroplast</keyword>
<dbReference type="InterPro" id="IPR016951">
    <property type="entry name" value="Haem_Oase_decyc_pln"/>
</dbReference>
<protein>
    <recommendedName>
        <fullName evidence="3">heme oxygenase (biliverdin-producing)</fullName>
        <ecNumber evidence="3">1.14.14.18</ecNumber>
    </recommendedName>
</protein>
<sequence length="339" mass="39213">MATLTCYSSSPSSPTPKSTSKYSLPLLLNIPNPQHITNFPSCLTISSNQNWTHRPPIILQQCSNFNTSSSFTLSESETETEEDDDEGDDGVTSIVKPNVNRKRRRYRKQYPGEKKGITEEMRFVAMKLRNSKGKKISESDDEIKDSDGYELEEDDEDDIGEETWEPSMEGFIKYLVDSKLVFSTIERIVDESSDVSYAYFRRTGLERAECISKDLEWFSQQGHVIHEPTNAGVTYANYLEELAEKTPRLFLSHFYNIYFSHIAGGQVIAKKAFEKLLEEKELEFYTWEGDEEELLRGVRESFNMLAKHWSRDDKNKCLREVTKAFRFMGQIVRHIIIIL</sequence>
<feature type="compositionally biased region" description="Acidic residues" evidence="12">
    <location>
        <begin position="139"/>
        <end position="157"/>
    </location>
</feature>
<evidence type="ECO:0000256" key="11">
    <source>
        <dbReference type="ARBA" id="ARBA00023004"/>
    </source>
</evidence>
<dbReference type="GO" id="GO:0010024">
    <property type="term" value="P:phytochromobilin biosynthetic process"/>
    <property type="evidence" value="ECO:0007669"/>
    <property type="project" value="TreeGrafter"/>
</dbReference>
<comment type="similarity">
    <text evidence="2">Belongs to the heme oxygenase family.</text>
</comment>
<organism evidence="13 14">
    <name type="scientific">Anisodus acutangulus</name>
    <dbReference type="NCBI Taxonomy" id="402998"/>
    <lineage>
        <taxon>Eukaryota</taxon>
        <taxon>Viridiplantae</taxon>
        <taxon>Streptophyta</taxon>
        <taxon>Embryophyta</taxon>
        <taxon>Tracheophyta</taxon>
        <taxon>Spermatophyta</taxon>
        <taxon>Magnoliopsida</taxon>
        <taxon>eudicotyledons</taxon>
        <taxon>Gunneridae</taxon>
        <taxon>Pentapetalae</taxon>
        <taxon>asterids</taxon>
        <taxon>lamiids</taxon>
        <taxon>Solanales</taxon>
        <taxon>Solanaceae</taxon>
        <taxon>Solanoideae</taxon>
        <taxon>Hyoscyameae</taxon>
        <taxon>Anisodus</taxon>
    </lineage>
</organism>
<dbReference type="EC" id="1.14.14.18" evidence="3"/>
<evidence type="ECO:0000256" key="10">
    <source>
        <dbReference type="ARBA" id="ARBA00023002"/>
    </source>
</evidence>
<name>A0A9Q1R5E8_9SOLA</name>
<dbReference type="Gene3D" id="1.20.910.10">
    <property type="entry name" value="Heme oxygenase-like"/>
    <property type="match status" value="1"/>
</dbReference>
<feature type="region of interest" description="Disordered" evidence="12">
    <location>
        <begin position="134"/>
        <end position="157"/>
    </location>
</feature>
<keyword evidence="5" id="KW-0602">Photosynthesis</keyword>
<gene>
    <name evidence="13" type="ORF">K7X08_001886</name>
</gene>
<feature type="compositionally biased region" description="Acidic residues" evidence="12">
    <location>
        <begin position="76"/>
        <end position="89"/>
    </location>
</feature>
<keyword evidence="9" id="KW-0809">Transit peptide</keyword>
<evidence type="ECO:0000256" key="3">
    <source>
        <dbReference type="ARBA" id="ARBA00012360"/>
    </source>
</evidence>
<dbReference type="GO" id="GO:0009507">
    <property type="term" value="C:chloroplast"/>
    <property type="evidence" value="ECO:0007669"/>
    <property type="project" value="UniProtKB-SubCell"/>
</dbReference>
<evidence type="ECO:0000256" key="7">
    <source>
        <dbReference type="ARBA" id="ARBA00022640"/>
    </source>
</evidence>
<dbReference type="AlphaFoldDB" id="A0A9Q1R5E8"/>
<keyword evidence="8" id="KW-0479">Metal-binding</keyword>
<dbReference type="FunFam" id="1.20.910.10:FF:000005">
    <property type="entry name" value="Heme oxygenase 1"/>
    <property type="match status" value="1"/>
</dbReference>
<evidence type="ECO:0000256" key="2">
    <source>
        <dbReference type="ARBA" id="ARBA00006134"/>
    </source>
</evidence>
<dbReference type="InterPro" id="IPR002051">
    <property type="entry name" value="Haem_Oase"/>
</dbReference>
<keyword evidence="14" id="KW-1185">Reference proteome</keyword>
<evidence type="ECO:0000256" key="8">
    <source>
        <dbReference type="ARBA" id="ARBA00022723"/>
    </source>
</evidence>
<dbReference type="CDD" id="cd19165">
    <property type="entry name" value="HemeO"/>
    <property type="match status" value="1"/>
</dbReference>
<dbReference type="EMBL" id="JAJAGQ010000015">
    <property type="protein sequence ID" value="KAJ8541070.1"/>
    <property type="molecule type" value="Genomic_DNA"/>
</dbReference>
<dbReference type="PANTHER" id="PTHR35703">
    <property type="entry name" value="HEME OXYGENASE 1, CHLOROPLASTIC-RELATED"/>
    <property type="match status" value="1"/>
</dbReference>
<evidence type="ECO:0000256" key="4">
    <source>
        <dbReference type="ARBA" id="ARBA00022528"/>
    </source>
</evidence>
<dbReference type="GO" id="GO:0006788">
    <property type="term" value="P:heme oxidation"/>
    <property type="evidence" value="ECO:0007669"/>
    <property type="project" value="InterPro"/>
</dbReference>
<dbReference type="OrthoDB" id="652091at2759"/>
<dbReference type="GO" id="GO:0015979">
    <property type="term" value="P:photosynthesis"/>
    <property type="evidence" value="ECO:0007669"/>
    <property type="project" value="UniProtKB-KW"/>
</dbReference>
<evidence type="ECO:0000256" key="6">
    <source>
        <dbReference type="ARBA" id="ARBA00022617"/>
    </source>
</evidence>
<keyword evidence="6" id="KW-0349">Heme</keyword>
<accession>A0A9Q1R5E8</accession>
<dbReference type="InterPro" id="IPR016084">
    <property type="entry name" value="Haem_Oase-like_multi-hlx"/>
</dbReference>
<comment type="subcellular location">
    <subcellularLocation>
        <location evidence="1">Plastid</location>
        <location evidence="1">Chloroplast</location>
    </subcellularLocation>
</comment>
<dbReference type="PIRSF" id="PIRSF030219">
    <property type="entry name" value="Heme_Oase_decyc_pln"/>
    <property type="match status" value="1"/>
</dbReference>
<evidence type="ECO:0000313" key="13">
    <source>
        <dbReference type="EMBL" id="KAJ8541070.1"/>
    </source>
</evidence>